<keyword evidence="2" id="KW-1185">Reference proteome</keyword>
<sequence length="179" mass="19313">MTAGAGQNTQFMCMLVRTGTFPETSAGALHEPVTCESRPGITYVTRYLGAGLTSTVTRTGILKEQQRGRQSQTVIVISPCRLHYDAMSGLAPEEALTGMTRLVCGLRSGSCLQTEVNDEDKTLACRTLRVGGRERRKARFAEDSHAGARRCAASGWLQQLVGKAQPGFGFPDKGNFQNA</sequence>
<dbReference type="Proteomes" id="UP000245119">
    <property type="component" value="Linkage Group LG12"/>
</dbReference>
<evidence type="ECO:0000313" key="2">
    <source>
        <dbReference type="Proteomes" id="UP000245119"/>
    </source>
</evidence>
<proteinExistence type="predicted"/>
<evidence type="ECO:0000313" key="1">
    <source>
        <dbReference type="EMBL" id="PVD20544.1"/>
    </source>
</evidence>
<accession>A0A2T7NH91</accession>
<dbReference type="EMBL" id="PZQS01000012">
    <property type="protein sequence ID" value="PVD20544.1"/>
    <property type="molecule type" value="Genomic_DNA"/>
</dbReference>
<comment type="caution">
    <text evidence="1">The sequence shown here is derived from an EMBL/GenBank/DDBJ whole genome shotgun (WGS) entry which is preliminary data.</text>
</comment>
<name>A0A2T7NH91_POMCA</name>
<reference evidence="1 2" key="1">
    <citation type="submission" date="2018-04" db="EMBL/GenBank/DDBJ databases">
        <title>The genome of golden apple snail Pomacea canaliculata provides insight into stress tolerance and invasive adaptation.</title>
        <authorList>
            <person name="Liu C."/>
            <person name="Liu B."/>
            <person name="Ren Y."/>
            <person name="Zhang Y."/>
            <person name="Wang H."/>
            <person name="Li S."/>
            <person name="Jiang F."/>
            <person name="Yin L."/>
            <person name="Zhang G."/>
            <person name="Qian W."/>
            <person name="Fan W."/>
        </authorList>
    </citation>
    <scope>NUCLEOTIDE SEQUENCE [LARGE SCALE GENOMIC DNA]</scope>
    <source>
        <strain evidence="1">SZHN2017</strain>
        <tissue evidence="1">Muscle</tissue>
    </source>
</reference>
<protein>
    <submittedName>
        <fullName evidence="1">Uncharacterized protein</fullName>
    </submittedName>
</protein>
<gene>
    <name evidence="1" type="ORF">C0Q70_18700</name>
</gene>
<organism evidence="1 2">
    <name type="scientific">Pomacea canaliculata</name>
    <name type="common">Golden apple snail</name>
    <dbReference type="NCBI Taxonomy" id="400727"/>
    <lineage>
        <taxon>Eukaryota</taxon>
        <taxon>Metazoa</taxon>
        <taxon>Spiralia</taxon>
        <taxon>Lophotrochozoa</taxon>
        <taxon>Mollusca</taxon>
        <taxon>Gastropoda</taxon>
        <taxon>Caenogastropoda</taxon>
        <taxon>Architaenioglossa</taxon>
        <taxon>Ampullarioidea</taxon>
        <taxon>Ampullariidae</taxon>
        <taxon>Pomacea</taxon>
    </lineage>
</organism>
<dbReference type="AlphaFoldDB" id="A0A2T7NH91"/>